<dbReference type="EMBL" id="DROD01000373">
    <property type="protein sequence ID" value="HHJ52610.1"/>
    <property type="molecule type" value="Genomic_DNA"/>
</dbReference>
<dbReference type="Proteomes" id="UP000886124">
    <property type="component" value="Unassembled WGS sequence"/>
</dbReference>
<keyword evidence="2" id="KW-0813">Transport</keyword>
<evidence type="ECO:0000256" key="6">
    <source>
        <dbReference type="ARBA" id="ARBA00022958"/>
    </source>
</evidence>
<evidence type="ECO:0000256" key="7">
    <source>
        <dbReference type="ARBA" id="ARBA00022989"/>
    </source>
</evidence>
<evidence type="ECO:0000313" key="12">
    <source>
        <dbReference type="EMBL" id="HHJ52610.1"/>
    </source>
</evidence>
<dbReference type="InterPro" id="IPR003148">
    <property type="entry name" value="RCK_N"/>
</dbReference>
<dbReference type="PROSITE" id="PS51201">
    <property type="entry name" value="RCK_N"/>
    <property type="match status" value="1"/>
</dbReference>
<keyword evidence="9" id="KW-0472">Membrane</keyword>
<keyword evidence="8" id="KW-0406">Ion transport</keyword>
<dbReference type="AlphaFoldDB" id="A0A7V5PPX9"/>
<evidence type="ECO:0000256" key="5">
    <source>
        <dbReference type="ARBA" id="ARBA00022826"/>
    </source>
</evidence>
<comment type="subcellular location">
    <subcellularLocation>
        <location evidence="1">Membrane</location>
        <topology evidence="1">Multi-pass membrane protein</topology>
    </subcellularLocation>
</comment>
<feature type="domain" description="RCK N-terminal" evidence="11">
    <location>
        <begin position="1"/>
        <end position="73"/>
    </location>
</feature>
<keyword evidence="10" id="KW-0407">Ion channel</keyword>
<keyword evidence="3" id="KW-0633">Potassium transport</keyword>
<dbReference type="GO" id="GO:0005267">
    <property type="term" value="F:potassium channel activity"/>
    <property type="evidence" value="ECO:0007669"/>
    <property type="project" value="UniProtKB-KW"/>
</dbReference>
<evidence type="ECO:0000256" key="1">
    <source>
        <dbReference type="ARBA" id="ARBA00004141"/>
    </source>
</evidence>
<dbReference type="PANTHER" id="PTHR10027">
    <property type="entry name" value="CALCIUM-ACTIVATED POTASSIUM CHANNEL ALPHA CHAIN"/>
    <property type="match status" value="1"/>
</dbReference>
<keyword evidence="4" id="KW-0812">Transmembrane</keyword>
<keyword evidence="7" id="KW-1133">Transmembrane helix</keyword>
<gene>
    <name evidence="12" type="ORF">ENJ89_05405</name>
</gene>
<dbReference type="PANTHER" id="PTHR10027:SF10">
    <property type="entry name" value="SLOWPOKE 2, ISOFORM D"/>
    <property type="match status" value="1"/>
</dbReference>
<protein>
    <recommendedName>
        <fullName evidence="11">RCK N-terminal domain-containing protein</fullName>
    </recommendedName>
</protein>
<reference evidence="12" key="1">
    <citation type="journal article" date="2020" name="mSystems">
        <title>Genome- and Community-Level Interaction Insights into Carbon Utilization and Element Cycling Functions of Hydrothermarchaeota in Hydrothermal Sediment.</title>
        <authorList>
            <person name="Zhou Z."/>
            <person name="Liu Y."/>
            <person name="Xu W."/>
            <person name="Pan J."/>
            <person name="Luo Z.H."/>
            <person name="Li M."/>
        </authorList>
    </citation>
    <scope>NUCLEOTIDE SEQUENCE [LARGE SCALE GENOMIC DNA]</scope>
    <source>
        <strain evidence="12">HyVt-527</strain>
    </source>
</reference>
<dbReference type="InterPro" id="IPR047871">
    <property type="entry name" value="K_chnl_Slo-like"/>
</dbReference>
<accession>A0A7V5PPX9</accession>
<comment type="caution">
    <text evidence="12">The sequence shown here is derived from an EMBL/GenBank/DDBJ whole genome shotgun (WGS) entry which is preliminary data.</text>
</comment>
<dbReference type="Gene3D" id="3.40.50.720">
    <property type="entry name" value="NAD(P)-binding Rossmann-like Domain"/>
    <property type="match status" value="1"/>
</dbReference>
<dbReference type="GO" id="GO:0016020">
    <property type="term" value="C:membrane"/>
    <property type="evidence" value="ECO:0007669"/>
    <property type="project" value="UniProtKB-SubCell"/>
</dbReference>
<name>A0A7V5PPX9_CALAY</name>
<evidence type="ECO:0000256" key="10">
    <source>
        <dbReference type="ARBA" id="ARBA00023303"/>
    </source>
</evidence>
<keyword evidence="5" id="KW-0631">Potassium channel</keyword>
<evidence type="ECO:0000256" key="4">
    <source>
        <dbReference type="ARBA" id="ARBA00022692"/>
    </source>
</evidence>
<evidence type="ECO:0000256" key="2">
    <source>
        <dbReference type="ARBA" id="ARBA00022448"/>
    </source>
</evidence>
<evidence type="ECO:0000259" key="11">
    <source>
        <dbReference type="PROSITE" id="PS51201"/>
    </source>
</evidence>
<sequence length="205" mass="23109">RENILNRANVKYASAAIVLPDESSPAIPASDERTILATLSLKALNPNLKVYAHVLNKENLSHLKKAKADEVMISDAYSGYLLANHVVAPGVPQLFEQLFSEKSAYTVRRRRIPRGLVGKTYRDLAEFYRQKHSGILLGMGHVAEPIKISELMSDDYSYLDAFIKRKFEESGRGLDASSEQVKVVLDPPEDQIMQEEDFYLSIERK</sequence>
<feature type="non-terminal residue" evidence="12">
    <location>
        <position position="1"/>
    </location>
</feature>
<dbReference type="SUPFAM" id="SSF51735">
    <property type="entry name" value="NAD(P)-binding Rossmann-fold domains"/>
    <property type="match status" value="1"/>
</dbReference>
<proteinExistence type="predicted"/>
<dbReference type="Pfam" id="PF02254">
    <property type="entry name" value="TrkA_N"/>
    <property type="match status" value="1"/>
</dbReference>
<keyword evidence="6" id="KW-0630">Potassium</keyword>
<dbReference type="InterPro" id="IPR036291">
    <property type="entry name" value="NAD(P)-bd_dom_sf"/>
</dbReference>
<evidence type="ECO:0000256" key="9">
    <source>
        <dbReference type="ARBA" id="ARBA00023136"/>
    </source>
</evidence>
<organism evidence="12">
    <name type="scientific">Caldithrix abyssi</name>
    <dbReference type="NCBI Taxonomy" id="187145"/>
    <lineage>
        <taxon>Bacteria</taxon>
        <taxon>Pseudomonadati</taxon>
        <taxon>Calditrichota</taxon>
        <taxon>Calditrichia</taxon>
        <taxon>Calditrichales</taxon>
        <taxon>Calditrichaceae</taxon>
        <taxon>Caldithrix</taxon>
    </lineage>
</organism>
<evidence type="ECO:0000256" key="8">
    <source>
        <dbReference type="ARBA" id="ARBA00023065"/>
    </source>
</evidence>
<evidence type="ECO:0000256" key="3">
    <source>
        <dbReference type="ARBA" id="ARBA00022538"/>
    </source>
</evidence>